<dbReference type="InterPro" id="IPR035906">
    <property type="entry name" value="MetI-like_sf"/>
</dbReference>
<evidence type="ECO:0000256" key="4">
    <source>
        <dbReference type="ARBA" id="ARBA00022692"/>
    </source>
</evidence>
<sequence>MNGRVDTVGNSMQKKTPPKSRSFHRFYDINGWSFVLPAVILIALFLLYPIAESLWMSLHSGRGVVTKFVGLRNVERLFNDPVFLKALSNTFIFLIVQVPIMILLSLILSSCLNQPNLKFRGFFRLAIFLPCVTSLVAYSILFKSMFALDGVINSTLLWLGIIESAIPWMTDPFWAKVMIIIAITWRWTGYNMIFYLSAMQNIDKSIYEAAKIEGVSPVRQFFFITVPLLKPTILFTSIMSTIGTLQVFDEVMNMTQGGPANETLTLSLYIYNLSFKFVPNFGYAATVSYVIVFFAAILAILQFKIAKDK</sequence>
<comment type="similarity">
    <text evidence="7">Belongs to the binding-protein-dependent transport system permease family.</text>
</comment>
<name>A0ABS2HMY2_9VIBR</name>
<keyword evidence="2 7" id="KW-0813">Transport</keyword>
<feature type="transmembrane region" description="Helical" evidence="7">
    <location>
        <begin position="86"/>
        <end position="109"/>
    </location>
</feature>
<dbReference type="EMBL" id="JAFEUM010000010">
    <property type="protein sequence ID" value="MBM7038394.1"/>
    <property type="molecule type" value="Genomic_DNA"/>
</dbReference>
<evidence type="ECO:0000256" key="5">
    <source>
        <dbReference type="ARBA" id="ARBA00022989"/>
    </source>
</evidence>
<dbReference type="CDD" id="cd06261">
    <property type="entry name" value="TM_PBP2"/>
    <property type="match status" value="1"/>
</dbReference>
<gene>
    <name evidence="10" type="ORF">JQC93_18600</name>
</gene>
<feature type="region of interest" description="Disordered" evidence="8">
    <location>
        <begin position="1"/>
        <end position="20"/>
    </location>
</feature>
<feature type="transmembrane region" description="Helical" evidence="7">
    <location>
        <begin position="173"/>
        <end position="196"/>
    </location>
</feature>
<keyword evidence="4 7" id="KW-0812">Transmembrane</keyword>
<evidence type="ECO:0000313" key="10">
    <source>
        <dbReference type="EMBL" id="MBM7038394.1"/>
    </source>
</evidence>
<reference evidence="10 11" key="1">
    <citation type="submission" date="2021-02" db="EMBL/GenBank/DDBJ databases">
        <authorList>
            <person name="Park J.-S."/>
        </authorList>
    </citation>
    <scope>NUCLEOTIDE SEQUENCE [LARGE SCALE GENOMIC DNA]</scope>
    <source>
        <strain evidence="10 11">188UL20-2</strain>
    </source>
</reference>
<dbReference type="PROSITE" id="PS50928">
    <property type="entry name" value="ABC_TM1"/>
    <property type="match status" value="1"/>
</dbReference>
<evidence type="ECO:0000259" key="9">
    <source>
        <dbReference type="PROSITE" id="PS50928"/>
    </source>
</evidence>
<dbReference type="SUPFAM" id="SSF161098">
    <property type="entry name" value="MetI-like"/>
    <property type="match status" value="1"/>
</dbReference>
<evidence type="ECO:0000313" key="11">
    <source>
        <dbReference type="Proteomes" id="UP000809621"/>
    </source>
</evidence>
<dbReference type="InterPro" id="IPR000515">
    <property type="entry name" value="MetI-like"/>
</dbReference>
<feature type="transmembrane region" description="Helical" evidence="7">
    <location>
        <begin position="221"/>
        <end position="245"/>
    </location>
</feature>
<evidence type="ECO:0000256" key="2">
    <source>
        <dbReference type="ARBA" id="ARBA00022448"/>
    </source>
</evidence>
<accession>A0ABS2HMY2</accession>
<feature type="transmembrane region" description="Helical" evidence="7">
    <location>
        <begin position="29"/>
        <end position="51"/>
    </location>
</feature>
<evidence type="ECO:0000256" key="1">
    <source>
        <dbReference type="ARBA" id="ARBA00004651"/>
    </source>
</evidence>
<proteinExistence type="inferred from homology"/>
<organism evidence="10 11">
    <name type="scientific">Vibrio ulleungensis</name>
    <dbReference type="NCBI Taxonomy" id="2807619"/>
    <lineage>
        <taxon>Bacteria</taxon>
        <taxon>Pseudomonadati</taxon>
        <taxon>Pseudomonadota</taxon>
        <taxon>Gammaproteobacteria</taxon>
        <taxon>Vibrionales</taxon>
        <taxon>Vibrionaceae</taxon>
        <taxon>Vibrio</taxon>
    </lineage>
</organism>
<evidence type="ECO:0000256" key="7">
    <source>
        <dbReference type="RuleBase" id="RU363032"/>
    </source>
</evidence>
<keyword evidence="11" id="KW-1185">Reference proteome</keyword>
<evidence type="ECO:0000256" key="6">
    <source>
        <dbReference type="ARBA" id="ARBA00023136"/>
    </source>
</evidence>
<dbReference type="Pfam" id="PF00528">
    <property type="entry name" value="BPD_transp_1"/>
    <property type="match status" value="1"/>
</dbReference>
<evidence type="ECO:0000256" key="3">
    <source>
        <dbReference type="ARBA" id="ARBA00022475"/>
    </source>
</evidence>
<comment type="caution">
    <text evidence="10">The sequence shown here is derived from an EMBL/GenBank/DDBJ whole genome shotgun (WGS) entry which is preliminary data.</text>
</comment>
<dbReference type="Proteomes" id="UP000809621">
    <property type="component" value="Unassembled WGS sequence"/>
</dbReference>
<dbReference type="PANTHER" id="PTHR30193">
    <property type="entry name" value="ABC TRANSPORTER PERMEASE PROTEIN"/>
    <property type="match status" value="1"/>
</dbReference>
<keyword evidence="3" id="KW-1003">Cell membrane</keyword>
<dbReference type="Gene3D" id="1.10.3720.10">
    <property type="entry name" value="MetI-like"/>
    <property type="match status" value="1"/>
</dbReference>
<dbReference type="InterPro" id="IPR051393">
    <property type="entry name" value="ABC_transporter_permease"/>
</dbReference>
<dbReference type="PANTHER" id="PTHR30193:SF37">
    <property type="entry name" value="INNER MEMBRANE ABC TRANSPORTER PERMEASE PROTEIN YCJO"/>
    <property type="match status" value="1"/>
</dbReference>
<feature type="transmembrane region" description="Helical" evidence="7">
    <location>
        <begin position="281"/>
        <end position="301"/>
    </location>
</feature>
<protein>
    <submittedName>
        <fullName evidence="10">Sugar ABC transporter permease</fullName>
    </submittedName>
</protein>
<comment type="subcellular location">
    <subcellularLocation>
        <location evidence="1 7">Cell membrane</location>
        <topology evidence="1 7">Multi-pass membrane protein</topology>
    </subcellularLocation>
</comment>
<feature type="transmembrane region" description="Helical" evidence="7">
    <location>
        <begin position="121"/>
        <end position="141"/>
    </location>
</feature>
<keyword evidence="5 7" id="KW-1133">Transmembrane helix</keyword>
<evidence type="ECO:0000256" key="8">
    <source>
        <dbReference type="SAM" id="MobiDB-lite"/>
    </source>
</evidence>
<keyword evidence="6 7" id="KW-0472">Membrane</keyword>
<feature type="domain" description="ABC transmembrane type-1" evidence="9">
    <location>
        <begin position="87"/>
        <end position="302"/>
    </location>
</feature>